<gene>
    <name evidence="2" type="ORF">P7D17_08610</name>
</gene>
<dbReference type="Proteomes" id="UP001262817">
    <property type="component" value="Unassembled WGS sequence"/>
</dbReference>
<evidence type="ECO:0000259" key="1">
    <source>
        <dbReference type="Pfam" id="PF10552"/>
    </source>
</evidence>
<dbReference type="InterPro" id="IPR018878">
    <property type="entry name" value="ORF6C_dom"/>
</dbReference>
<organism evidence="2 3">
    <name type="scientific">Lactococcus petauri</name>
    <dbReference type="NCBI Taxonomy" id="1940789"/>
    <lineage>
        <taxon>Bacteria</taxon>
        <taxon>Bacillati</taxon>
        <taxon>Bacillota</taxon>
        <taxon>Bacilli</taxon>
        <taxon>Lactobacillales</taxon>
        <taxon>Streptococcaceae</taxon>
        <taxon>Lactococcus</taxon>
    </lineage>
</organism>
<dbReference type="RefSeq" id="WP_311843061.1">
    <property type="nucleotide sequence ID" value="NZ_JARPXR010000009.1"/>
</dbReference>
<proteinExistence type="predicted"/>
<dbReference type="Pfam" id="PF10552">
    <property type="entry name" value="ORF6C"/>
    <property type="match status" value="1"/>
</dbReference>
<dbReference type="EMBL" id="JARPXR010000009">
    <property type="protein sequence ID" value="MDT2584159.1"/>
    <property type="molecule type" value="Genomic_DNA"/>
</dbReference>
<sequence length="126" mass="14316">MTLDQQIAAIATGYGSVKEELLEVKDRVEDLEENVPLSSGEYGYITRRINQRVSEVAHGYGEITQKQRAKLYIDINQGVKAVTGVSTRTQLRAKHYDVVLDYINDWEPSTATKMQVRQMRLDLDIA</sequence>
<protein>
    <submittedName>
        <fullName evidence="2">ORF6C domain-containing protein</fullName>
    </submittedName>
</protein>
<evidence type="ECO:0000313" key="2">
    <source>
        <dbReference type="EMBL" id="MDT2584159.1"/>
    </source>
</evidence>
<feature type="domain" description="ORF6C" evidence="1">
    <location>
        <begin position="7"/>
        <end position="116"/>
    </location>
</feature>
<comment type="caution">
    <text evidence="2">The sequence shown here is derived from an EMBL/GenBank/DDBJ whole genome shotgun (WGS) entry which is preliminary data.</text>
</comment>
<dbReference type="AlphaFoldDB" id="A0AAJ2MM39"/>
<name>A0AAJ2MM39_9LACT</name>
<evidence type="ECO:0000313" key="3">
    <source>
        <dbReference type="Proteomes" id="UP001262817"/>
    </source>
</evidence>
<accession>A0AAJ2MM39</accession>
<reference evidence="2" key="1">
    <citation type="submission" date="2023-03" db="EMBL/GenBank/DDBJ databases">
        <authorList>
            <person name="Shen W."/>
            <person name="Cai J."/>
        </authorList>
    </citation>
    <scope>NUCLEOTIDE SEQUENCE</scope>
    <source>
        <strain evidence="2">P86-2</strain>
    </source>
</reference>